<dbReference type="Proteomes" id="UP000005540">
    <property type="component" value="Unassembled WGS sequence"/>
</dbReference>
<feature type="transmembrane region" description="Helical" evidence="10">
    <location>
        <begin position="116"/>
        <end position="149"/>
    </location>
</feature>
<dbReference type="Pfam" id="PF02518">
    <property type="entry name" value="HATPase_c"/>
    <property type="match status" value="1"/>
</dbReference>
<dbReference type="SUPFAM" id="SSF55874">
    <property type="entry name" value="ATPase domain of HSP90 chaperone/DNA topoisomerase II/histidine kinase"/>
    <property type="match status" value="1"/>
</dbReference>
<accession>C4FIK0</accession>
<dbReference type="SMART" id="SM00388">
    <property type="entry name" value="HisKA"/>
    <property type="match status" value="1"/>
</dbReference>
<keyword evidence="10" id="KW-1133">Transmembrane helix</keyword>
<evidence type="ECO:0000259" key="11">
    <source>
        <dbReference type="PROSITE" id="PS50109"/>
    </source>
</evidence>
<dbReference type="EC" id="2.7.13.3" evidence="2"/>
<dbReference type="CDD" id="cd00082">
    <property type="entry name" value="HisKA"/>
    <property type="match status" value="1"/>
</dbReference>
<keyword evidence="3" id="KW-0597">Phosphoprotein</keyword>
<dbReference type="Gene3D" id="3.30.450.20">
    <property type="entry name" value="PAS domain"/>
    <property type="match status" value="1"/>
</dbReference>
<keyword evidence="10" id="KW-0812">Transmembrane</keyword>
<keyword evidence="8" id="KW-0902">Two-component regulatory system</keyword>
<keyword evidence="4" id="KW-0808">Transferase</keyword>
<dbReference type="SUPFAM" id="SSF47384">
    <property type="entry name" value="Homodimeric domain of signal transducing histidine kinase"/>
    <property type="match status" value="1"/>
</dbReference>
<sequence length="673" mass="77668">MEAVIAITIVYFLISFLTNTIKRKDIFIISAILIYIIDYLLKYKGINFDISSLFFLSLVFHAKFKKENVKILFIVIAYYISLTLIVNFFQDFKSIKAFYFLGLVVLNQNSQTIEKIWLSVISVSIILSLINLNFFSYGIALILLFFVYLKILEYKENLEENQEEFKKKIARTIEIEVKREYEKLELKLQLAYKKLKELFKLNTFIIKEISLKEMVQKIVEGLIDLGYAGAYIYISNENLSKKGGFIPNLKIITEEMKDKTTVSTFEDEKLIYIPLKDEKGLLGYLVVYSKTSLTPEEIEYLITYANSISNIIAKTNYFLEIVKLRDLIYRTIEAVNIGIVVLDRDFNIEILNNFARKFTSHETTINKNLFEAFPFFDSIKVYLEDVLYTKKEFETKIKDQALNRIFEVKAFPISSEETLNGMVIVFEDVTEKEEMENQIIQSEKLAVIGRLAAGISHEIKNPLAIINQSAFMVKRRIQKLCSNVDNIDSILESIERIERNVIRATDIIERLLNFSKPYYTKAEKVNLREVIEEAIKLAILQAQKSNISFSKKLMDAYIKGDKNALIQLFINLILNAIEAIENKGKITIKIVPLKREGNVKVVIKDTGKGIPEEIMDKIFEPFFTTKEKGTGLGLAVSYRIVQDHGGKMLVNSKEGEGTEFILIFPTYNEEEGE</sequence>
<dbReference type="InterPro" id="IPR036097">
    <property type="entry name" value="HisK_dim/P_sf"/>
</dbReference>
<proteinExistence type="predicted"/>
<evidence type="ECO:0000256" key="4">
    <source>
        <dbReference type="ARBA" id="ARBA00022679"/>
    </source>
</evidence>
<feature type="transmembrane region" description="Helical" evidence="10">
    <location>
        <begin position="71"/>
        <end position="89"/>
    </location>
</feature>
<feature type="domain" description="Histidine kinase" evidence="11">
    <location>
        <begin position="454"/>
        <end position="668"/>
    </location>
</feature>
<dbReference type="PROSITE" id="PS50109">
    <property type="entry name" value="HIS_KIN"/>
    <property type="match status" value="1"/>
</dbReference>
<organism evidence="12 13">
    <name type="scientific">Sulfurihydrogenibium yellowstonense SS-5</name>
    <dbReference type="NCBI Taxonomy" id="432331"/>
    <lineage>
        <taxon>Bacteria</taxon>
        <taxon>Pseudomonadati</taxon>
        <taxon>Aquificota</taxon>
        <taxon>Aquificia</taxon>
        <taxon>Aquificales</taxon>
        <taxon>Hydrogenothermaceae</taxon>
        <taxon>Sulfurihydrogenibium</taxon>
    </lineage>
</organism>
<evidence type="ECO:0000256" key="6">
    <source>
        <dbReference type="ARBA" id="ARBA00022777"/>
    </source>
</evidence>
<evidence type="ECO:0000256" key="5">
    <source>
        <dbReference type="ARBA" id="ARBA00022741"/>
    </source>
</evidence>
<dbReference type="InterPro" id="IPR005467">
    <property type="entry name" value="His_kinase_dom"/>
</dbReference>
<dbReference type="GO" id="GO:0000155">
    <property type="term" value="F:phosphorelay sensor kinase activity"/>
    <property type="evidence" value="ECO:0007669"/>
    <property type="project" value="InterPro"/>
</dbReference>
<dbReference type="OrthoDB" id="9784397at2"/>
<dbReference type="RefSeq" id="WP_007545912.1">
    <property type="nucleotide sequence ID" value="NZ_ABZS01000024.1"/>
</dbReference>
<evidence type="ECO:0000256" key="2">
    <source>
        <dbReference type="ARBA" id="ARBA00012438"/>
    </source>
</evidence>
<feature type="coiled-coil region" evidence="9">
    <location>
        <begin position="151"/>
        <end position="201"/>
    </location>
</feature>
<dbReference type="PANTHER" id="PTHR43065">
    <property type="entry name" value="SENSOR HISTIDINE KINASE"/>
    <property type="match status" value="1"/>
</dbReference>
<dbReference type="PANTHER" id="PTHR43065:SF10">
    <property type="entry name" value="PEROXIDE STRESS-ACTIVATED HISTIDINE KINASE MAK3"/>
    <property type="match status" value="1"/>
</dbReference>
<evidence type="ECO:0000256" key="8">
    <source>
        <dbReference type="ARBA" id="ARBA00023012"/>
    </source>
</evidence>
<dbReference type="Gene3D" id="1.10.287.130">
    <property type="match status" value="1"/>
</dbReference>
<gene>
    <name evidence="12" type="ORF">SULYE_0385</name>
</gene>
<feature type="transmembrane region" description="Helical" evidence="10">
    <location>
        <begin position="25"/>
        <end position="41"/>
    </location>
</feature>
<dbReference type="SUPFAM" id="SSF55785">
    <property type="entry name" value="PYP-like sensor domain (PAS domain)"/>
    <property type="match status" value="1"/>
</dbReference>
<keyword evidence="5" id="KW-0547">Nucleotide-binding</keyword>
<dbReference type="InterPro" id="IPR003661">
    <property type="entry name" value="HisK_dim/P_dom"/>
</dbReference>
<dbReference type="InterPro" id="IPR004358">
    <property type="entry name" value="Sig_transdc_His_kin-like_C"/>
</dbReference>
<dbReference type="Pfam" id="PF00512">
    <property type="entry name" value="HisKA"/>
    <property type="match status" value="1"/>
</dbReference>
<evidence type="ECO:0000256" key="7">
    <source>
        <dbReference type="ARBA" id="ARBA00022840"/>
    </source>
</evidence>
<dbReference type="InterPro" id="IPR003594">
    <property type="entry name" value="HATPase_dom"/>
</dbReference>
<dbReference type="SUPFAM" id="SSF55781">
    <property type="entry name" value="GAF domain-like"/>
    <property type="match status" value="1"/>
</dbReference>
<dbReference type="EMBL" id="ABZS01000024">
    <property type="protein sequence ID" value="EEP61108.1"/>
    <property type="molecule type" value="Genomic_DNA"/>
</dbReference>
<name>C4FIK0_9AQUI</name>
<dbReference type="GO" id="GO:0005524">
    <property type="term" value="F:ATP binding"/>
    <property type="evidence" value="ECO:0007669"/>
    <property type="project" value="UniProtKB-KW"/>
</dbReference>
<keyword evidence="6 12" id="KW-0418">Kinase</keyword>
<keyword evidence="10" id="KW-0472">Membrane</keyword>
<evidence type="ECO:0000256" key="1">
    <source>
        <dbReference type="ARBA" id="ARBA00000085"/>
    </source>
</evidence>
<evidence type="ECO:0000256" key="10">
    <source>
        <dbReference type="SAM" id="Phobius"/>
    </source>
</evidence>
<dbReference type="InterPro" id="IPR035965">
    <property type="entry name" value="PAS-like_dom_sf"/>
</dbReference>
<keyword evidence="7" id="KW-0067">ATP-binding</keyword>
<dbReference type="SMART" id="SM00387">
    <property type="entry name" value="HATPase_c"/>
    <property type="match status" value="1"/>
</dbReference>
<reference evidence="12 13" key="1">
    <citation type="submission" date="2009-04" db="EMBL/GenBank/DDBJ databases">
        <authorList>
            <person name="Reysenbach A.-L."/>
            <person name="Heidelberg J.F."/>
            <person name="Nelson W.C."/>
        </authorList>
    </citation>
    <scope>NUCLEOTIDE SEQUENCE [LARGE SCALE GENOMIC DNA]</scope>
    <source>
        <strain evidence="12 13">SS-5</strain>
    </source>
</reference>
<dbReference type="PRINTS" id="PR00344">
    <property type="entry name" value="BCTRLSENSOR"/>
</dbReference>
<dbReference type="InterPro" id="IPR036890">
    <property type="entry name" value="HATPase_C_sf"/>
</dbReference>
<comment type="caution">
    <text evidence="12">The sequence shown here is derived from an EMBL/GenBank/DDBJ whole genome shotgun (WGS) entry which is preliminary data.</text>
</comment>
<keyword evidence="13" id="KW-1185">Reference proteome</keyword>
<dbReference type="Gene3D" id="3.30.565.10">
    <property type="entry name" value="Histidine kinase-like ATPase, C-terminal domain"/>
    <property type="match status" value="1"/>
</dbReference>
<evidence type="ECO:0000313" key="12">
    <source>
        <dbReference type="EMBL" id="EEP61108.1"/>
    </source>
</evidence>
<protein>
    <recommendedName>
        <fullName evidence="2">histidine kinase</fullName>
        <ecNumber evidence="2">2.7.13.3</ecNumber>
    </recommendedName>
</protein>
<dbReference type="AlphaFoldDB" id="C4FIK0"/>
<evidence type="ECO:0000256" key="3">
    <source>
        <dbReference type="ARBA" id="ARBA00022553"/>
    </source>
</evidence>
<keyword evidence="9" id="KW-0175">Coiled coil</keyword>
<comment type="catalytic activity">
    <reaction evidence="1">
        <text>ATP + protein L-histidine = ADP + protein N-phospho-L-histidine.</text>
        <dbReference type="EC" id="2.7.13.3"/>
    </reaction>
</comment>
<evidence type="ECO:0000256" key="9">
    <source>
        <dbReference type="SAM" id="Coils"/>
    </source>
</evidence>
<evidence type="ECO:0000313" key="13">
    <source>
        <dbReference type="Proteomes" id="UP000005540"/>
    </source>
</evidence>